<feature type="binding site" evidence="9">
    <location>
        <position position="78"/>
    </location>
    <ligand>
        <name>Mg(2+)</name>
        <dbReference type="ChEBI" id="CHEBI:18420"/>
        <label>1</label>
        <note>catalytic</note>
    </ligand>
</feature>
<feature type="binding site" evidence="9">
    <location>
        <position position="95"/>
    </location>
    <ligand>
        <name>Mg(2+)</name>
        <dbReference type="ChEBI" id="CHEBI:18420"/>
        <label>1</label>
        <note>catalytic</note>
    </ligand>
</feature>
<evidence type="ECO:0000256" key="4">
    <source>
        <dbReference type="ARBA" id="ARBA00013106"/>
    </source>
</evidence>
<keyword evidence="6 9" id="KW-0479">Metal-binding</keyword>
<feature type="binding site" evidence="9">
    <location>
        <position position="92"/>
    </location>
    <ligand>
        <name>Mg(2+)</name>
        <dbReference type="ChEBI" id="CHEBI:18420"/>
        <label>1</label>
        <note>catalytic</note>
    </ligand>
</feature>
<evidence type="ECO:0000256" key="9">
    <source>
        <dbReference type="PIRSR" id="PIRSR600760-2"/>
    </source>
</evidence>
<gene>
    <name evidence="11" type="ORF">HNP73_001915</name>
</gene>
<comment type="caution">
    <text evidence="11">The sequence shown here is derived from an EMBL/GenBank/DDBJ whole genome shotgun (WGS) entry which is preliminary data.</text>
</comment>
<dbReference type="FunFam" id="3.30.540.10:FF:000003">
    <property type="entry name" value="Inositol-1-monophosphatase"/>
    <property type="match status" value="1"/>
</dbReference>
<sequence length="268" mass="27581">MAGKIGVGQDGLDARADFCRELARRAGAVALDGFARITPGAVRMKGPQDYLTETDAAVERLVREAIADAFPDDGFLGEETGGTIAHGTWVVDPIDGTANFARGLPHFCISIAFVRDGTTEIGAICNPVLDELHFARRGAGATRNDAPISVAPTRDLTTASVELGWSPRVPNARYLAAMSALLDLGMNVRRGASGALGLAFVADGRSDGYAEVHMNAWDCLAGLLLVEEAGGRAGPFLRHGSLADGGPVIAAAPGVADALAAATGLGFA</sequence>
<organism evidence="11 12">
    <name type="scientific">Amaricoccus macauensis</name>
    <dbReference type="NCBI Taxonomy" id="57001"/>
    <lineage>
        <taxon>Bacteria</taxon>
        <taxon>Pseudomonadati</taxon>
        <taxon>Pseudomonadota</taxon>
        <taxon>Alphaproteobacteria</taxon>
        <taxon>Rhodobacterales</taxon>
        <taxon>Paracoccaceae</taxon>
        <taxon>Amaricoccus</taxon>
    </lineage>
</organism>
<dbReference type="GO" id="GO:0007165">
    <property type="term" value="P:signal transduction"/>
    <property type="evidence" value="ECO:0007669"/>
    <property type="project" value="TreeGrafter"/>
</dbReference>
<feature type="binding site" evidence="9">
    <location>
        <position position="94"/>
    </location>
    <ligand>
        <name>Mg(2+)</name>
        <dbReference type="ChEBI" id="CHEBI:18420"/>
        <label>1</label>
        <note>catalytic</note>
    </ligand>
</feature>
<evidence type="ECO:0000256" key="7">
    <source>
        <dbReference type="ARBA" id="ARBA00022801"/>
    </source>
</evidence>
<dbReference type="EMBL" id="JACHFM010000002">
    <property type="protein sequence ID" value="MBB5221979.1"/>
    <property type="molecule type" value="Genomic_DNA"/>
</dbReference>
<dbReference type="PANTHER" id="PTHR20854">
    <property type="entry name" value="INOSITOL MONOPHOSPHATASE"/>
    <property type="match status" value="1"/>
</dbReference>
<comment type="similarity">
    <text evidence="3 10">Belongs to the inositol monophosphatase superfamily.</text>
</comment>
<dbReference type="EC" id="3.1.3.25" evidence="4 10"/>
<dbReference type="GO" id="GO:0006020">
    <property type="term" value="P:inositol metabolic process"/>
    <property type="evidence" value="ECO:0007669"/>
    <property type="project" value="TreeGrafter"/>
</dbReference>
<evidence type="ECO:0000256" key="2">
    <source>
        <dbReference type="ARBA" id="ARBA00001946"/>
    </source>
</evidence>
<evidence type="ECO:0000313" key="11">
    <source>
        <dbReference type="EMBL" id="MBB5221979.1"/>
    </source>
</evidence>
<dbReference type="RefSeq" id="WP_184148414.1">
    <property type="nucleotide sequence ID" value="NZ_JACHFM010000002.1"/>
</dbReference>
<protein>
    <recommendedName>
        <fullName evidence="5 10">Inositol-1-monophosphatase</fullName>
        <ecNumber evidence="4 10">3.1.3.25</ecNumber>
    </recommendedName>
</protein>
<reference evidence="11 12" key="1">
    <citation type="submission" date="2020-08" db="EMBL/GenBank/DDBJ databases">
        <title>Genomic Encyclopedia of Type Strains, Phase IV (KMG-IV): sequencing the most valuable type-strain genomes for metagenomic binning, comparative biology and taxonomic classification.</title>
        <authorList>
            <person name="Goeker M."/>
        </authorList>
    </citation>
    <scope>NUCLEOTIDE SEQUENCE [LARGE SCALE GENOMIC DNA]</scope>
    <source>
        <strain evidence="11 12">DSM 101730</strain>
    </source>
</reference>
<dbReference type="PROSITE" id="PS00629">
    <property type="entry name" value="IMP_1"/>
    <property type="match status" value="1"/>
</dbReference>
<keyword evidence="12" id="KW-1185">Reference proteome</keyword>
<keyword evidence="8 9" id="KW-0460">Magnesium</keyword>
<dbReference type="PANTHER" id="PTHR20854:SF4">
    <property type="entry name" value="INOSITOL-1-MONOPHOSPHATASE-RELATED"/>
    <property type="match status" value="1"/>
</dbReference>
<name>A0A840SG84_9RHOB</name>
<dbReference type="Gene3D" id="3.40.190.80">
    <property type="match status" value="1"/>
</dbReference>
<evidence type="ECO:0000256" key="3">
    <source>
        <dbReference type="ARBA" id="ARBA00009759"/>
    </source>
</evidence>
<dbReference type="SUPFAM" id="SSF56655">
    <property type="entry name" value="Carbohydrate phosphatase"/>
    <property type="match status" value="1"/>
</dbReference>
<evidence type="ECO:0000313" key="12">
    <source>
        <dbReference type="Proteomes" id="UP000549457"/>
    </source>
</evidence>
<feature type="binding site" evidence="9">
    <location>
        <position position="218"/>
    </location>
    <ligand>
        <name>Mg(2+)</name>
        <dbReference type="ChEBI" id="CHEBI:18420"/>
        <label>1</label>
        <note>catalytic</note>
    </ligand>
</feature>
<dbReference type="CDD" id="cd01639">
    <property type="entry name" value="IMPase"/>
    <property type="match status" value="1"/>
</dbReference>
<dbReference type="PRINTS" id="PR00377">
    <property type="entry name" value="IMPHPHTASES"/>
</dbReference>
<proteinExistence type="inferred from homology"/>
<accession>A0A840SG84</accession>
<dbReference type="GO" id="GO:0008934">
    <property type="term" value="F:inositol monophosphate 1-phosphatase activity"/>
    <property type="evidence" value="ECO:0007669"/>
    <property type="project" value="InterPro"/>
</dbReference>
<dbReference type="GO" id="GO:0046872">
    <property type="term" value="F:metal ion binding"/>
    <property type="evidence" value="ECO:0007669"/>
    <property type="project" value="UniProtKB-KW"/>
</dbReference>
<dbReference type="InterPro" id="IPR000760">
    <property type="entry name" value="Inositol_monophosphatase-like"/>
</dbReference>
<dbReference type="Pfam" id="PF00459">
    <property type="entry name" value="Inositol_P"/>
    <property type="match status" value="1"/>
</dbReference>
<dbReference type="InterPro" id="IPR020583">
    <property type="entry name" value="Inositol_monoP_metal-BS"/>
</dbReference>
<evidence type="ECO:0000256" key="10">
    <source>
        <dbReference type="RuleBase" id="RU364068"/>
    </source>
</evidence>
<dbReference type="Gene3D" id="3.30.540.10">
    <property type="entry name" value="Fructose-1,6-Bisphosphatase, subunit A, domain 1"/>
    <property type="match status" value="1"/>
</dbReference>
<dbReference type="Proteomes" id="UP000549457">
    <property type="component" value="Unassembled WGS sequence"/>
</dbReference>
<dbReference type="InterPro" id="IPR033942">
    <property type="entry name" value="IMPase"/>
</dbReference>
<evidence type="ECO:0000256" key="8">
    <source>
        <dbReference type="ARBA" id="ARBA00022842"/>
    </source>
</evidence>
<evidence type="ECO:0000256" key="5">
    <source>
        <dbReference type="ARBA" id="ARBA00019784"/>
    </source>
</evidence>
<comment type="cofactor">
    <cofactor evidence="2 9 10">
        <name>Mg(2+)</name>
        <dbReference type="ChEBI" id="CHEBI:18420"/>
    </cofactor>
</comment>
<comment type="catalytic activity">
    <reaction evidence="1 10">
        <text>a myo-inositol phosphate + H2O = myo-inositol + phosphate</text>
        <dbReference type="Rhea" id="RHEA:24056"/>
        <dbReference type="ChEBI" id="CHEBI:15377"/>
        <dbReference type="ChEBI" id="CHEBI:17268"/>
        <dbReference type="ChEBI" id="CHEBI:43474"/>
        <dbReference type="ChEBI" id="CHEBI:84139"/>
        <dbReference type="EC" id="3.1.3.25"/>
    </reaction>
</comment>
<dbReference type="AlphaFoldDB" id="A0A840SG84"/>
<keyword evidence="7 10" id="KW-0378">Hydrolase</keyword>
<evidence type="ECO:0000256" key="6">
    <source>
        <dbReference type="ARBA" id="ARBA00022723"/>
    </source>
</evidence>
<evidence type="ECO:0000256" key="1">
    <source>
        <dbReference type="ARBA" id="ARBA00001033"/>
    </source>
</evidence>